<evidence type="ECO:0000313" key="2">
    <source>
        <dbReference type="Proteomes" id="UP000067061"/>
    </source>
</evidence>
<proteinExistence type="predicted"/>
<reference evidence="1 2" key="1">
    <citation type="submission" date="2015-11" db="EMBL/GenBank/DDBJ databases">
        <authorList>
            <person name="Kook J.-K."/>
            <person name="Park S.-N."/>
            <person name="Lim Y.K."/>
            <person name="Jo E."/>
        </authorList>
    </citation>
    <scope>NUCLEOTIDE SEQUENCE [LARGE SCALE GENOMIC DNA]</scope>
    <source>
        <strain evidence="1 2">ChDC F306</strain>
    </source>
</reference>
<dbReference type="Proteomes" id="UP000067061">
    <property type="component" value="Chromosome"/>
</dbReference>
<accession>A0AAC8WEV3</accession>
<evidence type="ECO:0000313" key="1">
    <source>
        <dbReference type="EMBL" id="ALM93156.1"/>
    </source>
</evidence>
<dbReference type="Gene3D" id="3.90.1580.10">
    <property type="entry name" value="paralog of FGE (formylglycine-generating enzyme)"/>
    <property type="match status" value="1"/>
</dbReference>
<name>A0AAC8WEV3_FUSNP</name>
<dbReference type="AlphaFoldDB" id="A0AAC8WEV3"/>
<protein>
    <submittedName>
        <fullName evidence="1">Uncharacterized protein</fullName>
    </submittedName>
</protein>
<dbReference type="EMBL" id="CP013121">
    <property type="protein sequence ID" value="ALM93156.1"/>
    <property type="molecule type" value="Genomic_DNA"/>
</dbReference>
<organism evidence="1 2">
    <name type="scientific">Fusobacterium nucleatum subsp. polymorphum</name>
    <name type="common">Fusobacterium polymorphum</name>
    <dbReference type="NCBI Taxonomy" id="76857"/>
    <lineage>
        <taxon>Bacteria</taxon>
        <taxon>Fusobacteriati</taxon>
        <taxon>Fusobacteriota</taxon>
        <taxon>Fusobacteriia</taxon>
        <taxon>Fusobacteriales</taxon>
        <taxon>Fusobacteriaceae</taxon>
        <taxon>Fusobacterium</taxon>
    </lineage>
</organism>
<dbReference type="RefSeq" id="WP_060495643.1">
    <property type="nucleotide sequence ID" value="NZ_CP013121.1"/>
</dbReference>
<sequence length="193" mass="23274">MTKEEFEKKYMIKIDVIKTKIENNESIEEKEYSIMISEDLVTEKLWKEIMKEEIEDNKKEKAIKDIKDVEDKELLEFCNRLSKRYGLTTIYNCEEEQFKIIDSEANKIKIKDIDLKKLKGYRLETSSEYFSFMLNKNKEIKNETDLEEIIYDFDKECGCFVRSKNKCYLNNLKEEINYEKVGFRVVRTIVEKD</sequence>
<dbReference type="InterPro" id="IPR042095">
    <property type="entry name" value="SUMF_sf"/>
</dbReference>
<gene>
    <name evidence="1" type="ORF">RO02_00540</name>
</gene>